<protein>
    <recommendedName>
        <fullName evidence="3">THD domain-containing protein</fullName>
    </recommendedName>
</protein>
<evidence type="ECO:0000256" key="2">
    <source>
        <dbReference type="SAM" id="Phobius"/>
    </source>
</evidence>
<dbReference type="SUPFAM" id="SSF49842">
    <property type="entry name" value="TNF-like"/>
    <property type="match status" value="1"/>
</dbReference>
<feature type="transmembrane region" description="Helical" evidence="2">
    <location>
        <begin position="50"/>
        <end position="72"/>
    </location>
</feature>
<feature type="domain" description="THD" evidence="3">
    <location>
        <begin position="162"/>
        <end position="279"/>
    </location>
</feature>
<evidence type="ECO:0000313" key="4">
    <source>
        <dbReference type="EMBL" id="GFN84124.1"/>
    </source>
</evidence>
<dbReference type="AlphaFoldDB" id="A0AAV3YLZ2"/>
<evidence type="ECO:0000256" key="1">
    <source>
        <dbReference type="ARBA" id="ARBA00008670"/>
    </source>
</evidence>
<keyword evidence="2" id="KW-0472">Membrane</keyword>
<dbReference type="Gene3D" id="2.60.120.40">
    <property type="match status" value="1"/>
</dbReference>
<keyword evidence="5" id="KW-1185">Reference proteome</keyword>
<dbReference type="Proteomes" id="UP000735302">
    <property type="component" value="Unassembled WGS sequence"/>
</dbReference>
<evidence type="ECO:0000313" key="5">
    <source>
        <dbReference type="Proteomes" id="UP000735302"/>
    </source>
</evidence>
<evidence type="ECO:0000259" key="3">
    <source>
        <dbReference type="Pfam" id="PF00229"/>
    </source>
</evidence>
<organism evidence="4 5">
    <name type="scientific">Plakobranchus ocellatus</name>
    <dbReference type="NCBI Taxonomy" id="259542"/>
    <lineage>
        <taxon>Eukaryota</taxon>
        <taxon>Metazoa</taxon>
        <taxon>Spiralia</taxon>
        <taxon>Lophotrochozoa</taxon>
        <taxon>Mollusca</taxon>
        <taxon>Gastropoda</taxon>
        <taxon>Heterobranchia</taxon>
        <taxon>Euthyneura</taxon>
        <taxon>Panpulmonata</taxon>
        <taxon>Sacoglossa</taxon>
        <taxon>Placobranchoidea</taxon>
        <taxon>Plakobranchidae</taxon>
        <taxon>Plakobranchus</taxon>
    </lineage>
</organism>
<dbReference type="EMBL" id="BLXT01001278">
    <property type="protein sequence ID" value="GFN84124.1"/>
    <property type="molecule type" value="Genomic_DNA"/>
</dbReference>
<comment type="caution">
    <text evidence="4">The sequence shown here is derived from an EMBL/GenBank/DDBJ whole genome shotgun (WGS) entry which is preliminary data.</text>
</comment>
<dbReference type="InterPro" id="IPR006052">
    <property type="entry name" value="TNF_dom"/>
</dbReference>
<dbReference type="Pfam" id="PF00229">
    <property type="entry name" value="TNF"/>
    <property type="match status" value="1"/>
</dbReference>
<dbReference type="InterPro" id="IPR008983">
    <property type="entry name" value="Tumour_necrosis_fac-like_dom"/>
</dbReference>
<gene>
    <name evidence="4" type="ORF">PoB_001063000</name>
</gene>
<dbReference type="GO" id="GO:0016020">
    <property type="term" value="C:membrane"/>
    <property type="evidence" value="ECO:0007669"/>
    <property type="project" value="InterPro"/>
</dbReference>
<keyword evidence="2" id="KW-0812">Transmembrane</keyword>
<sequence length="291" mass="32265">MKETKVVLKQGVLHSLCPVNLEQIEKGQSAGSKHSSHMETDPRYNGSQSLFIATQIATILAFGIFITIIVAGQKTGLIFSPRGTKTDTTAAAPEDLSLAEFQQSHTYKNQSLSPLDEAAGISTTPAYPYLKGDGDAHLLLNVEETIRKKSSVWWTEPVSGYTCFIGSGLRYDDGRLQVLQAGEFFAYSDISFSALDNTIPHNWTSIFVFASMQRNHTDSSGNTTVLSPNVRRLTLKKGEEKTLRFNEILRLKKDEWIGMYISHPSLLKDVTNGNSFGLLRRPEFNSRVATN</sequence>
<comment type="similarity">
    <text evidence="1">Belongs to the tumor necrosis factor family.</text>
</comment>
<proteinExistence type="inferred from homology"/>
<dbReference type="GO" id="GO:0005164">
    <property type="term" value="F:tumor necrosis factor receptor binding"/>
    <property type="evidence" value="ECO:0007669"/>
    <property type="project" value="InterPro"/>
</dbReference>
<name>A0AAV3YLZ2_9GAST</name>
<dbReference type="GO" id="GO:0006955">
    <property type="term" value="P:immune response"/>
    <property type="evidence" value="ECO:0007669"/>
    <property type="project" value="InterPro"/>
</dbReference>
<keyword evidence="2" id="KW-1133">Transmembrane helix</keyword>
<accession>A0AAV3YLZ2</accession>
<reference evidence="4 5" key="1">
    <citation type="journal article" date="2021" name="Elife">
        <title>Chloroplast acquisition without the gene transfer in kleptoplastic sea slugs, Plakobranchus ocellatus.</title>
        <authorList>
            <person name="Maeda T."/>
            <person name="Takahashi S."/>
            <person name="Yoshida T."/>
            <person name="Shimamura S."/>
            <person name="Takaki Y."/>
            <person name="Nagai Y."/>
            <person name="Toyoda A."/>
            <person name="Suzuki Y."/>
            <person name="Arimoto A."/>
            <person name="Ishii H."/>
            <person name="Satoh N."/>
            <person name="Nishiyama T."/>
            <person name="Hasebe M."/>
            <person name="Maruyama T."/>
            <person name="Minagawa J."/>
            <person name="Obokata J."/>
            <person name="Shigenobu S."/>
        </authorList>
    </citation>
    <scope>NUCLEOTIDE SEQUENCE [LARGE SCALE GENOMIC DNA]</scope>
</reference>